<keyword evidence="1 5" id="KW-0489">Methyltransferase</keyword>
<dbReference type="PATRIC" id="fig|883077.3.peg.253"/>
<dbReference type="InterPro" id="IPR029063">
    <property type="entry name" value="SAM-dependent_MTases_sf"/>
</dbReference>
<dbReference type="RefSeq" id="WP_006680469.1">
    <property type="nucleotide sequence ID" value="NZ_JH815208.1"/>
</dbReference>
<evidence type="ECO:0000256" key="2">
    <source>
        <dbReference type="ARBA" id="ARBA00022679"/>
    </source>
</evidence>
<sequence>MAEKWTLASFFAGIGGIDLGFEETGKVKTIYANEFDPYAAQTYEQNFDLTVDGRDIHEVLPEEVPDADIFVGGFPCQAFSVAGYRQGFTDKKGRGDLFFELMRIIAVKKPRVIFLENVKNLVSHDRGNTFRVILEALKEEGYHYRYQVLNAMEYGNTPQNRERIYIACFRNEADCARFSFPDPIPLTKSLSDIIDFDHEVGERYYYTAGKFKGDVYEQLEAAMDDPSAVYQWRRRYVRKNMSGVVPTLTANMGEGGHNVPIVRVRSGIRKLTAHECFNTQGFPLDFKLAKQAESRLYKQAGNSVCVEVIHRIAENIVRALSN</sequence>
<dbReference type="HOGENOM" id="CLU_006958_0_1_11"/>
<evidence type="ECO:0000313" key="8">
    <source>
        <dbReference type="EMBL" id="EJZ87635.1"/>
    </source>
</evidence>
<dbReference type="Pfam" id="PF00145">
    <property type="entry name" value="DNA_methylase"/>
    <property type="match status" value="1"/>
</dbReference>
<comment type="similarity">
    <text evidence="5 6">Belongs to the class I-like SAM-binding methyltransferase superfamily. C5-methyltransferase family.</text>
</comment>
<evidence type="ECO:0000256" key="1">
    <source>
        <dbReference type="ARBA" id="ARBA00022603"/>
    </source>
</evidence>
<dbReference type="GO" id="GO:0032259">
    <property type="term" value="P:methylation"/>
    <property type="evidence" value="ECO:0007669"/>
    <property type="project" value="UniProtKB-KW"/>
</dbReference>
<keyword evidence="9" id="KW-1185">Reference proteome</keyword>
<dbReference type="Proteomes" id="UP000003994">
    <property type="component" value="Unassembled WGS sequence"/>
</dbReference>
<keyword evidence="4" id="KW-0680">Restriction system</keyword>
<dbReference type="GO" id="GO:0003886">
    <property type="term" value="F:DNA (cytosine-5-)-methyltransferase activity"/>
    <property type="evidence" value="ECO:0007669"/>
    <property type="project" value="UniProtKB-EC"/>
</dbReference>
<accession>K0ZIU2</accession>
<dbReference type="CDD" id="cd00315">
    <property type="entry name" value="Cyt_C5_DNA_methylase"/>
    <property type="match status" value="1"/>
</dbReference>
<evidence type="ECO:0000256" key="3">
    <source>
        <dbReference type="ARBA" id="ARBA00022691"/>
    </source>
</evidence>
<dbReference type="EC" id="2.1.1.37" evidence="7"/>
<dbReference type="PROSITE" id="PS00095">
    <property type="entry name" value="C5_MTASE_2"/>
    <property type="match status" value="1"/>
</dbReference>
<dbReference type="eggNOG" id="COG0270">
    <property type="taxonomic scope" value="Bacteria"/>
</dbReference>
<evidence type="ECO:0000256" key="6">
    <source>
        <dbReference type="RuleBase" id="RU000416"/>
    </source>
</evidence>
<dbReference type="InterPro" id="IPR001525">
    <property type="entry name" value="C5_MeTfrase"/>
</dbReference>
<keyword evidence="2 5" id="KW-0808">Transferase</keyword>
<comment type="catalytic activity">
    <reaction evidence="7">
        <text>a 2'-deoxycytidine in DNA + S-adenosyl-L-methionine = a 5-methyl-2'-deoxycytidine in DNA + S-adenosyl-L-homocysteine + H(+)</text>
        <dbReference type="Rhea" id="RHEA:13681"/>
        <dbReference type="Rhea" id="RHEA-COMP:11369"/>
        <dbReference type="Rhea" id="RHEA-COMP:11370"/>
        <dbReference type="ChEBI" id="CHEBI:15378"/>
        <dbReference type="ChEBI" id="CHEBI:57856"/>
        <dbReference type="ChEBI" id="CHEBI:59789"/>
        <dbReference type="ChEBI" id="CHEBI:85452"/>
        <dbReference type="ChEBI" id="CHEBI:85454"/>
        <dbReference type="EC" id="2.1.1.37"/>
    </reaction>
</comment>
<dbReference type="STRING" id="883077.HMPREF9241_00263"/>
<dbReference type="InterPro" id="IPR018117">
    <property type="entry name" value="C5_DNA_meth_AS"/>
</dbReference>
<dbReference type="PRINTS" id="PR00105">
    <property type="entry name" value="C5METTRFRASE"/>
</dbReference>
<dbReference type="NCBIfam" id="TIGR00675">
    <property type="entry name" value="dcm"/>
    <property type="match status" value="1"/>
</dbReference>
<dbReference type="GO" id="GO:0009307">
    <property type="term" value="P:DNA restriction-modification system"/>
    <property type="evidence" value="ECO:0007669"/>
    <property type="project" value="UniProtKB-KW"/>
</dbReference>
<dbReference type="Gene3D" id="3.40.50.150">
    <property type="entry name" value="Vaccinia Virus protein VP39"/>
    <property type="match status" value="1"/>
</dbReference>
<comment type="caution">
    <text evidence="8">The sequence shown here is derived from an EMBL/GenBank/DDBJ whole genome shotgun (WGS) entry which is preliminary data.</text>
</comment>
<reference evidence="8 9" key="1">
    <citation type="submission" date="2012-07" db="EMBL/GenBank/DDBJ databases">
        <title>The Genome Sequence of Actinomyces turicensis ACS-279-V-COL4.</title>
        <authorList>
            <consortium name="The Broad Institute Genome Sequencing Platform"/>
            <person name="Earl A."/>
            <person name="Ward D."/>
            <person name="Feldgarden M."/>
            <person name="Gevers D."/>
            <person name="Saerens B."/>
            <person name="Vaneechoutte M."/>
            <person name="Walker B."/>
            <person name="Young S.K."/>
            <person name="Zeng Q."/>
            <person name="Gargeya S."/>
            <person name="Fitzgerald M."/>
            <person name="Haas B."/>
            <person name="Abouelleil A."/>
            <person name="Alvarado L."/>
            <person name="Arachchi H.M."/>
            <person name="Berlin A."/>
            <person name="Chapman S.B."/>
            <person name="Goldberg J."/>
            <person name="Griggs A."/>
            <person name="Gujja S."/>
            <person name="Hansen M."/>
            <person name="Howarth C."/>
            <person name="Imamovic A."/>
            <person name="Larimer J."/>
            <person name="McCowen C."/>
            <person name="Montmayeur A."/>
            <person name="Murphy C."/>
            <person name="Neiman D."/>
            <person name="Pearson M."/>
            <person name="Priest M."/>
            <person name="Roberts A."/>
            <person name="Saif S."/>
            <person name="Shea T."/>
            <person name="Sisk P."/>
            <person name="Sykes S."/>
            <person name="Wortman J."/>
            <person name="Nusbaum C."/>
            <person name="Birren B."/>
        </authorList>
    </citation>
    <scope>NUCLEOTIDE SEQUENCE [LARGE SCALE GENOMIC DNA]</scope>
    <source>
        <strain evidence="8 9">ACS-279-V-Col4</strain>
    </source>
</reference>
<keyword evidence="3 5" id="KW-0949">S-adenosyl-L-methionine</keyword>
<dbReference type="PANTHER" id="PTHR46098:SF1">
    <property type="entry name" value="TRNA (CYTOSINE(38)-C(5))-METHYLTRANSFERASE"/>
    <property type="match status" value="1"/>
</dbReference>
<dbReference type="PROSITE" id="PS00094">
    <property type="entry name" value="C5_MTASE_1"/>
    <property type="match status" value="1"/>
</dbReference>
<dbReference type="SUPFAM" id="SSF53335">
    <property type="entry name" value="S-adenosyl-L-methionine-dependent methyltransferases"/>
    <property type="match status" value="1"/>
</dbReference>
<gene>
    <name evidence="8" type="ORF">HMPREF9241_00263</name>
</gene>
<organism evidence="8 9">
    <name type="scientific">Schaalia turicensis ACS-279-V-Col4</name>
    <dbReference type="NCBI Taxonomy" id="883077"/>
    <lineage>
        <taxon>Bacteria</taxon>
        <taxon>Bacillati</taxon>
        <taxon>Actinomycetota</taxon>
        <taxon>Actinomycetes</taxon>
        <taxon>Actinomycetales</taxon>
        <taxon>Actinomycetaceae</taxon>
        <taxon>Schaalia</taxon>
    </lineage>
</organism>
<dbReference type="InterPro" id="IPR031303">
    <property type="entry name" value="C5_meth_CS"/>
</dbReference>
<evidence type="ECO:0000256" key="5">
    <source>
        <dbReference type="PROSITE-ProRule" id="PRU01016"/>
    </source>
</evidence>
<protein>
    <recommendedName>
        <fullName evidence="7">Cytosine-specific methyltransferase</fullName>
        <ecNumber evidence="7">2.1.1.37</ecNumber>
    </recommendedName>
</protein>
<dbReference type="AlphaFoldDB" id="K0ZIU2"/>
<evidence type="ECO:0000313" key="9">
    <source>
        <dbReference type="Proteomes" id="UP000003994"/>
    </source>
</evidence>
<evidence type="ECO:0000256" key="7">
    <source>
        <dbReference type="RuleBase" id="RU000417"/>
    </source>
</evidence>
<feature type="active site" evidence="5">
    <location>
        <position position="76"/>
    </location>
</feature>
<evidence type="ECO:0000256" key="4">
    <source>
        <dbReference type="ARBA" id="ARBA00022747"/>
    </source>
</evidence>
<name>K0ZIU2_9ACTO</name>
<dbReference type="InterPro" id="IPR050750">
    <property type="entry name" value="C5-MTase"/>
</dbReference>
<dbReference type="Gene3D" id="3.90.120.10">
    <property type="entry name" value="DNA Methylase, subunit A, domain 2"/>
    <property type="match status" value="1"/>
</dbReference>
<dbReference type="PROSITE" id="PS51679">
    <property type="entry name" value="SAM_MT_C5"/>
    <property type="match status" value="1"/>
</dbReference>
<dbReference type="PANTHER" id="PTHR46098">
    <property type="entry name" value="TRNA (CYTOSINE(38)-C(5))-METHYLTRANSFERASE"/>
    <property type="match status" value="1"/>
</dbReference>
<proteinExistence type="inferred from homology"/>
<dbReference type="EMBL" id="AGWQ01000003">
    <property type="protein sequence ID" value="EJZ87635.1"/>
    <property type="molecule type" value="Genomic_DNA"/>
</dbReference>